<dbReference type="InterPro" id="IPR044920">
    <property type="entry name" value="MnmG_C_subdom_sf"/>
</dbReference>
<dbReference type="InterPro" id="IPR036188">
    <property type="entry name" value="FAD/NAD-bd_sf"/>
</dbReference>
<evidence type="ECO:0000256" key="8">
    <source>
        <dbReference type="ARBA" id="ARBA00022827"/>
    </source>
</evidence>
<dbReference type="Pfam" id="PF01134">
    <property type="entry name" value="GIDA"/>
    <property type="match status" value="1"/>
</dbReference>
<dbReference type="InterPro" id="IPR004416">
    <property type="entry name" value="MnmG"/>
</dbReference>
<organism evidence="14 15">
    <name type="scientific">Candidatus Faeciplasma gallinarum</name>
    <dbReference type="NCBI Taxonomy" id="2840799"/>
    <lineage>
        <taxon>Bacteria</taxon>
        <taxon>Bacillati</taxon>
        <taxon>Bacillota</taxon>
        <taxon>Clostridia</taxon>
        <taxon>Eubacteriales</taxon>
        <taxon>Oscillospiraceae</taxon>
        <taxon>Oscillospiraceae incertae sedis</taxon>
        <taxon>Candidatus Faeciplasma</taxon>
    </lineage>
</organism>
<sequence length="639" mass="70562">MEYLGEYDYVVVGAGHAGVEAALCGARLGVKVALFTISLDAIANMPCNPSIGGTAKGHLVREIDALGGEMGKAADATFLQSRVLNLGKGPAVHSLRVQSDRVRYHEYMKKACEAEKRLEIKQAEIVKILTDDSGHVSGVQTKTGESYSCRAAIIATGTYLNGVVHVGETSYESGPDATLPSKGLSASLAELGISLRRFKTGTPARVHKRSIDFSKLERQDGDENILPFSYETTHSGKKLENKVSCYISYTNAETHKIILDNLDRSPLFSGRIEGVGPRYCPSIEDKVVRFSDKPRHQLFIEPMGLDTQEYYLQGMSSSLPVDVQQKFLRTIPGLEHVEIMRNAYAIEYDCCDSLELKPTLEFKNVPGLYGAGQFNGTSGYEEAAAQGLIAGINASMSILGREQIVLDRASSYIGTLIDDLVTKGVTDPYRMMTSRSEYRLLLREDNADERLTPIGYKIGLISQQRYDYLINKEEQIDAEVKRLEHLNVGPSPELNDYLSSVGTEPITNGVTLAKLLKRPQVDYGGLACADPERPPLSYEVCEQVQLRIKYEGYINLQLEQVEAMRKLEKKLLPQDIDYSTLRGLRLEAAEKLAKVRPASIGQASRISGVNPADVSVLLVWLEQRRRDEEQKTEGAHGSD</sequence>
<dbReference type="InterPro" id="IPR047001">
    <property type="entry name" value="MnmG_C_subdom"/>
</dbReference>
<dbReference type="SMART" id="SM01228">
    <property type="entry name" value="GIDA_assoc_3"/>
    <property type="match status" value="1"/>
</dbReference>
<dbReference type="GO" id="GO:0005829">
    <property type="term" value="C:cytosol"/>
    <property type="evidence" value="ECO:0007669"/>
    <property type="project" value="TreeGrafter"/>
</dbReference>
<comment type="subunit">
    <text evidence="10 12">Homodimer. Heterotetramer of two MnmE and two MnmG subunits.</text>
</comment>
<dbReference type="NCBIfam" id="TIGR00136">
    <property type="entry name" value="mnmG_gidA"/>
    <property type="match status" value="1"/>
</dbReference>
<dbReference type="InterPro" id="IPR002218">
    <property type="entry name" value="MnmG-rel"/>
</dbReference>
<dbReference type="Gene3D" id="1.10.10.1800">
    <property type="entry name" value="tRNA uridine 5-carboxymethylaminomethyl modification enzyme MnmG/GidA"/>
    <property type="match status" value="1"/>
</dbReference>
<dbReference type="PROSITE" id="PS01281">
    <property type="entry name" value="GIDA_2"/>
    <property type="match status" value="1"/>
</dbReference>
<keyword evidence="8 12" id="KW-0274">FAD</keyword>
<name>A0A9D1EMY4_9FIRM</name>
<evidence type="ECO:0000256" key="1">
    <source>
        <dbReference type="ARBA" id="ARBA00001974"/>
    </source>
</evidence>
<evidence type="ECO:0000256" key="4">
    <source>
        <dbReference type="ARBA" id="ARBA00020461"/>
    </source>
</evidence>
<feature type="binding site" evidence="12">
    <location>
        <position position="125"/>
    </location>
    <ligand>
        <name>FAD</name>
        <dbReference type="ChEBI" id="CHEBI:57692"/>
    </ligand>
</feature>
<keyword evidence="5 12" id="KW-0963">Cytoplasm</keyword>
<dbReference type="PANTHER" id="PTHR11806:SF0">
    <property type="entry name" value="PROTEIN MTO1 HOMOLOG, MITOCHONDRIAL"/>
    <property type="match status" value="1"/>
</dbReference>
<evidence type="ECO:0000256" key="6">
    <source>
        <dbReference type="ARBA" id="ARBA00022630"/>
    </source>
</evidence>
<dbReference type="FunFam" id="3.50.50.60:FF:000002">
    <property type="entry name" value="tRNA uridine 5-carboxymethylaminomethyl modification enzyme MnmG"/>
    <property type="match status" value="1"/>
</dbReference>
<dbReference type="EMBL" id="DVIR01000030">
    <property type="protein sequence ID" value="HIS24396.1"/>
    <property type="molecule type" value="Genomic_DNA"/>
</dbReference>
<dbReference type="InterPro" id="IPR049312">
    <property type="entry name" value="GIDA_C_N"/>
</dbReference>
<dbReference type="PRINTS" id="PR00411">
    <property type="entry name" value="PNDRDTASEI"/>
</dbReference>
<accession>A0A9D1EMY4</accession>
<comment type="function">
    <text evidence="2 12">NAD-binding protein involved in the addition of a carboxymethylaminomethyl (cmnm) group at the wobble position (U34) of certain tRNAs, forming tRNA-cmnm(5)s(2)U34.</text>
</comment>
<dbReference type="GO" id="GO:0030488">
    <property type="term" value="P:tRNA methylation"/>
    <property type="evidence" value="ECO:0007669"/>
    <property type="project" value="TreeGrafter"/>
</dbReference>
<comment type="caution">
    <text evidence="14">The sequence shown here is derived from an EMBL/GenBank/DDBJ whole genome shotgun (WGS) entry which is preliminary data.</text>
</comment>
<dbReference type="GO" id="GO:0050660">
    <property type="term" value="F:flavin adenine dinucleotide binding"/>
    <property type="evidence" value="ECO:0007669"/>
    <property type="project" value="UniProtKB-UniRule"/>
</dbReference>
<keyword evidence="7 12" id="KW-0819">tRNA processing</keyword>
<evidence type="ECO:0000256" key="9">
    <source>
        <dbReference type="ARBA" id="ARBA00023027"/>
    </source>
</evidence>
<evidence type="ECO:0000313" key="15">
    <source>
        <dbReference type="Proteomes" id="UP000823982"/>
    </source>
</evidence>
<evidence type="ECO:0000256" key="11">
    <source>
        <dbReference type="ARBA" id="ARBA00031800"/>
    </source>
</evidence>
<dbReference type="HAMAP" id="MF_00129">
    <property type="entry name" value="MnmG_GidA"/>
    <property type="match status" value="1"/>
</dbReference>
<proteinExistence type="inferred from homology"/>
<comment type="subcellular location">
    <subcellularLocation>
        <location evidence="12">Cytoplasm</location>
    </subcellularLocation>
</comment>
<dbReference type="Proteomes" id="UP000823982">
    <property type="component" value="Unassembled WGS sequence"/>
</dbReference>
<dbReference type="Gene3D" id="1.10.150.570">
    <property type="entry name" value="GidA associated domain, C-terminal subdomain"/>
    <property type="match status" value="1"/>
</dbReference>
<evidence type="ECO:0000256" key="2">
    <source>
        <dbReference type="ARBA" id="ARBA00003717"/>
    </source>
</evidence>
<dbReference type="PANTHER" id="PTHR11806">
    <property type="entry name" value="GLUCOSE INHIBITED DIVISION PROTEIN A"/>
    <property type="match status" value="1"/>
</dbReference>
<dbReference type="SUPFAM" id="SSF51905">
    <property type="entry name" value="FAD/NAD(P)-binding domain"/>
    <property type="match status" value="1"/>
</dbReference>
<keyword evidence="9 12" id="KW-0520">NAD</keyword>
<evidence type="ECO:0000256" key="3">
    <source>
        <dbReference type="ARBA" id="ARBA00007653"/>
    </source>
</evidence>
<dbReference type="InterPro" id="IPR020595">
    <property type="entry name" value="MnmG-rel_CS"/>
</dbReference>
<dbReference type="FunFam" id="1.10.150.570:FF:000001">
    <property type="entry name" value="tRNA uridine 5-carboxymethylaminomethyl modification enzyme MnmG"/>
    <property type="match status" value="1"/>
</dbReference>
<comment type="cofactor">
    <cofactor evidence="1 12">
        <name>FAD</name>
        <dbReference type="ChEBI" id="CHEBI:57692"/>
    </cofactor>
</comment>
<gene>
    <name evidence="12 14" type="primary">mnmG</name>
    <name evidence="12" type="synonym">gidA</name>
    <name evidence="14" type="ORF">IAD01_03220</name>
</gene>
<evidence type="ECO:0000256" key="10">
    <source>
        <dbReference type="ARBA" id="ARBA00025948"/>
    </source>
</evidence>
<evidence type="ECO:0000256" key="7">
    <source>
        <dbReference type="ARBA" id="ARBA00022694"/>
    </source>
</evidence>
<dbReference type="Pfam" id="PF13932">
    <property type="entry name" value="SAM_GIDA_C"/>
    <property type="match status" value="1"/>
</dbReference>
<feature type="domain" description="tRNA uridine 5-carboxymethylaminomethyl modification enzyme C-terminal subdomain" evidence="13">
    <location>
        <begin position="548"/>
        <end position="619"/>
    </location>
</feature>
<evidence type="ECO:0000259" key="13">
    <source>
        <dbReference type="SMART" id="SM01228"/>
    </source>
</evidence>
<dbReference type="InterPro" id="IPR026904">
    <property type="entry name" value="MnmG_C"/>
</dbReference>
<dbReference type="FunFam" id="1.10.10.1800:FF:000001">
    <property type="entry name" value="tRNA uridine 5-carboxymethylaminomethyl modification enzyme MnmG"/>
    <property type="match status" value="1"/>
</dbReference>
<protein>
    <recommendedName>
        <fullName evidence="4 12">tRNA uridine 5-carboxymethylaminomethyl modification enzyme MnmG</fullName>
    </recommendedName>
    <alternativeName>
        <fullName evidence="11 12">Glucose-inhibited division protein A</fullName>
    </alternativeName>
</protein>
<evidence type="ECO:0000256" key="12">
    <source>
        <dbReference type="HAMAP-Rule" id="MF_00129"/>
    </source>
</evidence>
<evidence type="ECO:0000313" key="14">
    <source>
        <dbReference type="EMBL" id="HIS24396.1"/>
    </source>
</evidence>
<dbReference type="GO" id="GO:0002098">
    <property type="term" value="P:tRNA wobble uridine modification"/>
    <property type="evidence" value="ECO:0007669"/>
    <property type="project" value="InterPro"/>
</dbReference>
<evidence type="ECO:0000256" key="5">
    <source>
        <dbReference type="ARBA" id="ARBA00022490"/>
    </source>
</evidence>
<keyword evidence="6 12" id="KW-0285">Flavoprotein</keyword>
<reference evidence="14" key="2">
    <citation type="journal article" date="2021" name="PeerJ">
        <title>Extensive microbial diversity within the chicken gut microbiome revealed by metagenomics and culture.</title>
        <authorList>
            <person name="Gilroy R."/>
            <person name="Ravi A."/>
            <person name="Getino M."/>
            <person name="Pursley I."/>
            <person name="Horton D.L."/>
            <person name="Alikhan N.F."/>
            <person name="Baker D."/>
            <person name="Gharbi K."/>
            <person name="Hall N."/>
            <person name="Watson M."/>
            <person name="Adriaenssens E.M."/>
            <person name="Foster-Nyarko E."/>
            <person name="Jarju S."/>
            <person name="Secka A."/>
            <person name="Antonio M."/>
            <person name="Oren A."/>
            <person name="Chaudhuri R.R."/>
            <person name="La Ragione R."/>
            <person name="Hildebrand F."/>
            <person name="Pallen M.J."/>
        </authorList>
    </citation>
    <scope>NUCLEOTIDE SEQUENCE</scope>
    <source>
        <strain evidence="14">CHK157-1446</strain>
    </source>
</reference>
<dbReference type="Gene3D" id="3.50.50.60">
    <property type="entry name" value="FAD/NAD(P)-binding domain"/>
    <property type="match status" value="2"/>
</dbReference>
<dbReference type="PROSITE" id="PS01280">
    <property type="entry name" value="GIDA_1"/>
    <property type="match status" value="1"/>
</dbReference>
<feature type="binding site" evidence="12">
    <location>
        <begin position="13"/>
        <end position="18"/>
    </location>
    <ligand>
        <name>FAD</name>
        <dbReference type="ChEBI" id="CHEBI:57692"/>
    </ligand>
</feature>
<feature type="binding site" evidence="12">
    <location>
        <position position="181"/>
    </location>
    <ligand>
        <name>FAD</name>
        <dbReference type="ChEBI" id="CHEBI:57692"/>
    </ligand>
</feature>
<reference evidence="14" key="1">
    <citation type="submission" date="2020-10" db="EMBL/GenBank/DDBJ databases">
        <authorList>
            <person name="Gilroy R."/>
        </authorList>
    </citation>
    <scope>NUCLEOTIDE SEQUENCE</scope>
    <source>
        <strain evidence="14">CHK157-1446</strain>
    </source>
</reference>
<dbReference type="AlphaFoldDB" id="A0A9D1EMY4"/>
<dbReference type="Pfam" id="PF21680">
    <property type="entry name" value="GIDA_C_1st"/>
    <property type="match status" value="1"/>
</dbReference>
<comment type="similarity">
    <text evidence="3 12">Belongs to the MnmG family.</text>
</comment>
<feature type="binding site" evidence="12">
    <location>
        <begin position="276"/>
        <end position="290"/>
    </location>
    <ligand>
        <name>NAD(+)</name>
        <dbReference type="ChEBI" id="CHEBI:57540"/>
    </ligand>
</feature>
<feature type="binding site" evidence="12">
    <location>
        <position position="373"/>
    </location>
    <ligand>
        <name>FAD</name>
        <dbReference type="ChEBI" id="CHEBI:57692"/>
    </ligand>
</feature>
<dbReference type="InterPro" id="IPR040131">
    <property type="entry name" value="MnmG_N"/>
</dbReference>